<dbReference type="SUPFAM" id="SSF51735">
    <property type="entry name" value="NAD(P)-binding Rossmann-fold domains"/>
    <property type="match status" value="1"/>
</dbReference>
<dbReference type="FunFam" id="3.40.50.720:FF:000084">
    <property type="entry name" value="Short-chain dehydrogenase reductase"/>
    <property type="match status" value="1"/>
</dbReference>
<name>A0A6J6GMR0_9ZZZZ</name>
<dbReference type="InterPro" id="IPR020904">
    <property type="entry name" value="Sc_DH/Rdtase_CS"/>
</dbReference>
<dbReference type="InterPro" id="IPR002347">
    <property type="entry name" value="SDR_fam"/>
</dbReference>
<proteinExistence type="inferred from homology"/>
<dbReference type="Gene3D" id="3.40.50.720">
    <property type="entry name" value="NAD(P)-binding Rossmann-like Domain"/>
    <property type="match status" value="1"/>
</dbReference>
<accession>A0A6J6GMR0</accession>
<evidence type="ECO:0000313" key="5">
    <source>
        <dbReference type="EMBL" id="CAB4600424.1"/>
    </source>
</evidence>
<dbReference type="InterPro" id="IPR057326">
    <property type="entry name" value="KR_dom"/>
</dbReference>
<dbReference type="PRINTS" id="PR00081">
    <property type="entry name" value="GDHRDH"/>
</dbReference>
<sequence length="261" mass="27934">MSDPNGGHSTVIVAGAGSGIGLATTRRLLNDWPDVKIVAADLRIGELKDVQSEFGQDRIRFCESDITSAAGAAEVVETTVSWSGKLSGLVVCAGNSTNHSSLEMTPEQWREVLDCHLDGHFYMNQAFGRELVSQGHGGAIVNFSSVAHSFAWPRRLPYAVAKAGINALTRTLAIEWAEFGIRVNAVAPGYVNTPLVANAQAAGFLDPSLIDMHAMKRFSDPDEIASGVKFLLSDDASFITGEILTIDGGFSAKKIPWNKTK</sequence>
<dbReference type="PROSITE" id="PS00061">
    <property type="entry name" value="ADH_SHORT"/>
    <property type="match status" value="1"/>
</dbReference>
<organism evidence="5">
    <name type="scientific">freshwater metagenome</name>
    <dbReference type="NCBI Taxonomy" id="449393"/>
    <lineage>
        <taxon>unclassified sequences</taxon>
        <taxon>metagenomes</taxon>
        <taxon>ecological metagenomes</taxon>
    </lineage>
</organism>
<evidence type="ECO:0000256" key="3">
    <source>
        <dbReference type="ARBA" id="ARBA00023027"/>
    </source>
</evidence>
<dbReference type="GO" id="GO:0016491">
    <property type="term" value="F:oxidoreductase activity"/>
    <property type="evidence" value="ECO:0007669"/>
    <property type="project" value="UniProtKB-KW"/>
</dbReference>
<dbReference type="EMBL" id="CAEZWQ010000070">
    <property type="protein sequence ID" value="CAB4663446.1"/>
    <property type="molecule type" value="Genomic_DNA"/>
</dbReference>
<dbReference type="EMBL" id="CAEZUG010000082">
    <property type="protein sequence ID" value="CAB4600424.1"/>
    <property type="molecule type" value="Genomic_DNA"/>
</dbReference>
<reference evidence="5" key="1">
    <citation type="submission" date="2020-05" db="EMBL/GenBank/DDBJ databases">
        <authorList>
            <person name="Chiriac C."/>
            <person name="Salcher M."/>
            <person name="Ghai R."/>
            <person name="Kavagutti S V."/>
        </authorList>
    </citation>
    <scope>NUCLEOTIDE SEQUENCE</scope>
</reference>
<dbReference type="AlphaFoldDB" id="A0A6J6GMR0"/>
<protein>
    <submittedName>
        <fullName evidence="5">Unannotated protein</fullName>
    </submittedName>
</protein>
<evidence type="ECO:0000256" key="1">
    <source>
        <dbReference type="ARBA" id="ARBA00006484"/>
    </source>
</evidence>
<evidence type="ECO:0000256" key="2">
    <source>
        <dbReference type="ARBA" id="ARBA00023002"/>
    </source>
</evidence>
<feature type="domain" description="Ketoreductase" evidence="4">
    <location>
        <begin position="9"/>
        <end position="179"/>
    </location>
</feature>
<comment type="similarity">
    <text evidence="1">Belongs to the short-chain dehydrogenases/reductases (SDR) family.</text>
</comment>
<gene>
    <name evidence="5" type="ORF">UFOPK1795_01141</name>
    <name evidence="6" type="ORF">UFOPK2275_00688</name>
</gene>
<dbReference type="Pfam" id="PF13561">
    <property type="entry name" value="adh_short_C2"/>
    <property type="match status" value="1"/>
</dbReference>
<dbReference type="SMART" id="SM00822">
    <property type="entry name" value="PKS_KR"/>
    <property type="match status" value="1"/>
</dbReference>
<evidence type="ECO:0000259" key="4">
    <source>
        <dbReference type="SMART" id="SM00822"/>
    </source>
</evidence>
<dbReference type="PANTHER" id="PTHR24321:SF8">
    <property type="entry name" value="ESTRADIOL 17-BETA-DEHYDROGENASE 8-RELATED"/>
    <property type="match status" value="1"/>
</dbReference>
<evidence type="ECO:0000313" key="6">
    <source>
        <dbReference type="EMBL" id="CAB4663446.1"/>
    </source>
</evidence>
<dbReference type="PANTHER" id="PTHR24321">
    <property type="entry name" value="DEHYDROGENASES, SHORT CHAIN"/>
    <property type="match status" value="1"/>
</dbReference>
<dbReference type="CDD" id="cd05233">
    <property type="entry name" value="SDR_c"/>
    <property type="match status" value="1"/>
</dbReference>
<keyword evidence="2" id="KW-0560">Oxidoreductase</keyword>
<keyword evidence="3" id="KW-0520">NAD</keyword>
<dbReference type="InterPro" id="IPR036291">
    <property type="entry name" value="NAD(P)-bd_dom_sf"/>
</dbReference>